<accession>A0A6N9TIU3</accession>
<comment type="caution">
    <text evidence="1">The sequence shown here is derived from an EMBL/GenBank/DDBJ whole genome shotgun (WGS) entry which is preliminary data.</text>
</comment>
<gene>
    <name evidence="1" type="primary">imuA</name>
    <name evidence="1" type="ORF">GTQ48_17105</name>
</gene>
<proteinExistence type="predicted"/>
<sequence>MNKSLSMLENHPHIWRAREQSQQEERFSLGFDQLDEALNGGISTSGVIRIRTLTGIGELSLFKHVISKQRTHKMIAFVNPPGDIQAPWLATFGIDVKQVLIVKPSTEKESLWATEQCLKSTACHCVILWSNGVNTKESRRLQVAATHNDALCLLFTRPNRNSMHNSAALQTLPISLDLCLNYRQHALEVSVLKQRHGWPKDSIAIHNDWTPNNRAIKWAVEHNKVKRHVLHSVS</sequence>
<dbReference type="EMBL" id="JAAAWO010000017">
    <property type="protein sequence ID" value="NDW17237.1"/>
    <property type="molecule type" value="Genomic_DNA"/>
</dbReference>
<keyword evidence="2" id="KW-1185">Reference proteome</keyword>
<evidence type="ECO:0000313" key="1">
    <source>
        <dbReference type="EMBL" id="NDW17237.1"/>
    </source>
</evidence>
<dbReference type="InterPro" id="IPR047610">
    <property type="entry name" value="ImuA_translesion"/>
</dbReference>
<dbReference type="RefSeq" id="WP_163107749.1">
    <property type="nucleotide sequence ID" value="NZ_JAAAWO010000017.1"/>
</dbReference>
<dbReference type="NCBIfam" id="NF033429">
    <property type="entry name" value="ImuA_translesion"/>
    <property type="match status" value="1"/>
</dbReference>
<dbReference type="InterPro" id="IPR027417">
    <property type="entry name" value="P-loop_NTPase"/>
</dbReference>
<protein>
    <submittedName>
        <fullName evidence="1">Translesion DNA synthesis-associated protein ImuA</fullName>
    </submittedName>
</protein>
<dbReference type="Gene3D" id="3.40.50.300">
    <property type="entry name" value="P-loop containing nucleotide triphosphate hydrolases"/>
    <property type="match status" value="1"/>
</dbReference>
<organism evidence="1 2">
    <name type="scientific">Alteromonas genovensis</name>
    <dbReference type="NCBI Taxonomy" id="471225"/>
    <lineage>
        <taxon>Bacteria</taxon>
        <taxon>Pseudomonadati</taxon>
        <taxon>Pseudomonadota</taxon>
        <taxon>Gammaproteobacteria</taxon>
        <taxon>Alteromonadales</taxon>
        <taxon>Alteromonadaceae</taxon>
        <taxon>Alteromonas/Salinimonas group</taxon>
        <taxon>Alteromonas</taxon>
    </lineage>
</organism>
<dbReference type="AlphaFoldDB" id="A0A6N9TIU3"/>
<name>A0A6N9TIU3_9ALTE</name>
<dbReference type="SUPFAM" id="SSF52540">
    <property type="entry name" value="P-loop containing nucleoside triphosphate hydrolases"/>
    <property type="match status" value="1"/>
</dbReference>
<reference evidence="1 2" key="1">
    <citation type="submission" date="2020-01" db="EMBL/GenBank/DDBJ databases">
        <title>Genomes of bacteria type strains.</title>
        <authorList>
            <person name="Chen J."/>
            <person name="Zhu S."/>
            <person name="Yang J."/>
        </authorList>
    </citation>
    <scope>NUCLEOTIDE SEQUENCE [LARGE SCALE GENOMIC DNA]</scope>
    <source>
        <strain evidence="1 2">LMG 24078</strain>
    </source>
</reference>
<evidence type="ECO:0000313" key="2">
    <source>
        <dbReference type="Proteomes" id="UP000471381"/>
    </source>
</evidence>
<dbReference type="Proteomes" id="UP000471381">
    <property type="component" value="Unassembled WGS sequence"/>
</dbReference>